<feature type="chain" id="PRO_5046849465" description="Cellulase (Glycosyl hydrolase family 5)" evidence="1">
    <location>
        <begin position="25"/>
        <end position="437"/>
    </location>
</feature>
<dbReference type="EMBL" id="BMIK01000001">
    <property type="protein sequence ID" value="GGC15289.1"/>
    <property type="molecule type" value="Genomic_DNA"/>
</dbReference>
<proteinExistence type="predicted"/>
<reference evidence="3" key="1">
    <citation type="journal article" date="2019" name="Int. J. Syst. Evol. Microbiol.">
        <title>The Global Catalogue of Microorganisms (GCM) 10K type strain sequencing project: providing services to taxonomists for standard genome sequencing and annotation.</title>
        <authorList>
            <consortium name="The Broad Institute Genomics Platform"/>
            <consortium name="The Broad Institute Genome Sequencing Center for Infectious Disease"/>
            <person name="Wu L."/>
            <person name="Ma J."/>
        </authorList>
    </citation>
    <scope>NUCLEOTIDE SEQUENCE [LARGE SCALE GENOMIC DNA]</scope>
    <source>
        <strain evidence="3">CGMCC 1.15342</strain>
    </source>
</reference>
<comment type="caution">
    <text evidence="2">The sequence shown here is derived from an EMBL/GenBank/DDBJ whole genome shotgun (WGS) entry which is preliminary data.</text>
</comment>
<gene>
    <name evidence="2" type="ORF">GCM10011386_03850</name>
</gene>
<evidence type="ECO:0008006" key="4">
    <source>
        <dbReference type="Google" id="ProtNLM"/>
    </source>
</evidence>
<name>A0ABQ1L244_9SPHI</name>
<feature type="signal peptide" evidence="1">
    <location>
        <begin position="1"/>
        <end position="24"/>
    </location>
</feature>
<sequence length="437" mass="50227">MSFMNWFGVIVCVALFSCTAKVGAEHTDKPEDEQTNEKPVWKIENGKFYRDGEWVFLKIAKPLRNFADGNAVQQLINDLDKLKSKHYNVIEINCYWHHFDHDGDGVPDVSLEPLNRLINTIYTKGMIPCLSVETYAVGGGQMPAGFWDRFPDADAINDQGKTVTDTEYGFGSRVVSIFHDGYREAARTFIKELTAGVDYEKIGYFETTVEPQYMGTINLCFSAHAKHAYDAWLTENKITDPAAKMPEAFPIPQSFVNNLYWNKFRAQFLAGWVNGDAAAFREVAGPNAYIAVDYLDADEDTMMKRNGNPEEFLAHLTAPNIIQVNWSWFFPENHPNQKAYDRVHHANDTYHRNWAITEHMTFNGSDFNHFSDEELREILRNTLKQGTRFGWEFVSIDNATNGSFSLYNDDWSPKRVMGIVDLHWDDWLAYIREIEAQ</sequence>
<keyword evidence="1" id="KW-0732">Signal</keyword>
<evidence type="ECO:0000256" key="1">
    <source>
        <dbReference type="SAM" id="SignalP"/>
    </source>
</evidence>
<dbReference type="InterPro" id="IPR017853">
    <property type="entry name" value="GH"/>
</dbReference>
<accession>A0ABQ1L244</accession>
<evidence type="ECO:0000313" key="3">
    <source>
        <dbReference type="Proteomes" id="UP000597338"/>
    </source>
</evidence>
<evidence type="ECO:0000313" key="2">
    <source>
        <dbReference type="EMBL" id="GGC15289.1"/>
    </source>
</evidence>
<protein>
    <recommendedName>
        <fullName evidence="4">Cellulase (Glycosyl hydrolase family 5)</fullName>
    </recommendedName>
</protein>
<keyword evidence="3" id="KW-1185">Reference proteome</keyword>
<organism evidence="2 3">
    <name type="scientific">Parapedobacter defluvii</name>
    <dbReference type="NCBI Taxonomy" id="2045106"/>
    <lineage>
        <taxon>Bacteria</taxon>
        <taxon>Pseudomonadati</taxon>
        <taxon>Bacteroidota</taxon>
        <taxon>Sphingobacteriia</taxon>
        <taxon>Sphingobacteriales</taxon>
        <taxon>Sphingobacteriaceae</taxon>
        <taxon>Parapedobacter</taxon>
    </lineage>
</organism>
<dbReference type="SUPFAM" id="SSF51445">
    <property type="entry name" value="(Trans)glycosidases"/>
    <property type="match status" value="1"/>
</dbReference>
<dbReference type="Proteomes" id="UP000597338">
    <property type="component" value="Unassembled WGS sequence"/>
</dbReference>